<dbReference type="GO" id="GO:0071555">
    <property type="term" value="P:cell wall organization"/>
    <property type="evidence" value="ECO:0007669"/>
    <property type="project" value="UniProtKB-KW"/>
</dbReference>
<dbReference type="GO" id="GO:0051301">
    <property type="term" value="P:cell division"/>
    <property type="evidence" value="ECO:0007669"/>
    <property type="project" value="UniProtKB-KW"/>
</dbReference>
<evidence type="ECO:0000313" key="5">
    <source>
        <dbReference type="Proteomes" id="UP000177785"/>
    </source>
</evidence>
<dbReference type="InterPro" id="IPR043689">
    <property type="entry name" value="MurL"/>
</dbReference>
<accession>A0A1G2G572</accession>
<dbReference type="GO" id="GO:0008360">
    <property type="term" value="P:regulation of cell shape"/>
    <property type="evidence" value="ECO:0007669"/>
    <property type="project" value="UniProtKB-KW"/>
</dbReference>
<comment type="catalytic activity">
    <reaction evidence="1">
        <text>UDP-N-acetyl-alpha-D-muramoyl-L-alanyl-L-glutamate + ATP + H2O = UDP-N-acetyl-alpha-D-muramoyl-L-alanyl-D-glutamate + AMP + diphosphate + H(+)</text>
        <dbReference type="Rhea" id="RHEA:58812"/>
        <dbReference type="ChEBI" id="CHEBI:15377"/>
        <dbReference type="ChEBI" id="CHEBI:15378"/>
        <dbReference type="ChEBI" id="CHEBI:30616"/>
        <dbReference type="ChEBI" id="CHEBI:33019"/>
        <dbReference type="ChEBI" id="CHEBI:83900"/>
        <dbReference type="ChEBI" id="CHEBI:142725"/>
        <dbReference type="ChEBI" id="CHEBI:456215"/>
        <dbReference type="EC" id="5.1.1.23"/>
    </reaction>
</comment>
<comment type="pathway">
    <text evidence="1">Cell wall biogenesis; peptidoglycan biosynthesis.</text>
</comment>
<comment type="function">
    <text evidence="1">Cell wall formation. Catalyzes epimerization of the terminal L-glutamate in UDP-N-acetyl-alpha-D-muramoyl-L-alanyl-L-glutamate.</text>
</comment>
<protein>
    <recommendedName>
        <fullName evidence="1">UDP-N-acetyl-alpha-D-muramoyl-L-alanyl-L-glutamate epimerase</fullName>
        <ecNumber evidence="1">5.1.1.23</ecNumber>
    </recommendedName>
    <alternativeName>
        <fullName evidence="1">UDP-MurNAc-L-Ala-L-Glu epimerase</fullName>
    </alternativeName>
</protein>
<organism evidence="4 5">
    <name type="scientific">Candidatus Ryanbacteria bacterium RIFCSPHIGHO2_01_FULL_48_27</name>
    <dbReference type="NCBI Taxonomy" id="1802115"/>
    <lineage>
        <taxon>Bacteria</taxon>
        <taxon>Candidatus Ryaniibacteriota</taxon>
    </lineage>
</organism>
<keyword evidence="1" id="KW-0131">Cell cycle</keyword>
<evidence type="ECO:0000313" key="4">
    <source>
        <dbReference type="EMBL" id="OGZ45413.1"/>
    </source>
</evidence>
<keyword evidence="1" id="KW-0132">Cell division</keyword>
<reference evidence="4 5" key="1">
    <citation type="journal article" date="2016" name="Nat. Commun.">
        <title>Thousands of microbial genomes shed light on interconnected biogeochemical processes in an aquifer system.</title>
        <authorList>
            <person name="Anantharaman K."/>
            <person name="Brown C.T."/>
            <person name="Hug L.A."/>
            <person name="Sharon I."/>
            <person name="Castelle C.J."/>
            <person name="Probst A.J."/>
            <person name="Thomas B.C."/>
            <person name="Singh A."/>
            <person name="Wilkins M.J."/>
            <person name="Karaoz U."/>
            <person name="Brodie E.L."/>
            <person name="Williams K.H."/>
            <person name="Hubbard S.S."/>
            <person name="Banfield J.F."/>
        </authorList>
    </citation>
    <scope>NUCLEOTIDE SEQUENCE [LARGE SCALE GENOMIC DNA]</scope>
</reference>
<dbReference type="AlphaFoldDB" id="A0A1G2G572"/>
<dbReference type="InterPro" id="IPR058741">
    <property type="entry name" value="MurL_C"/>
</dbReference>
<dbReference type="EMBL" id="MHNL01000006">
    <property type="protein sequence ID" value="OGZ45413.1"/>
    <property type="molecule type" value="Genomic_DNA"/>
</dbReference>
<dbReference type="GO" id="GO:0005737">
    <property type="term" value="C:cytoplasm"/>
    <property type="evidence" value="ECO:0007669"/>
    <property type="project" value="UniProtKB-UniRule"/>
</dbReference>
<evidence type="ECO:0000256" key="1">
    <source>
        <dbReference type="HAMAP-Rule" id="MF_02209"/>
    </source>
</evidence>
<proteinExistence type="inferred from homology"/>
<dbReference type="STRING" id="1802115.A2756_00135"/>
<feature type="domain" description="MurL N-terminal" evidence="3">
    <location>
        <begin position="8"/>
        <end position="287"/>
    </location>
</feature>
<keyword evidence="1" id="KW-0133">Cell shape</keyword>
<keyword evidence="1" id="KW-0413">Isomerase</keyword>
<dbReference type="UniPathway" id="UPA00219"/>
<dbReference type="Proteomes" id="UP000177785">
    <property type="component" value="Unassembled WGS sequence"/>
</dbReference>
<dbReference type="GO" id="GO:0009252">
    <property type="term" value="P:peptidoglycan biosynthetic process"/>
    <property type="evidence" value="ECO:0007669"/>
    <property type="project" value="UniProtKB-UniRule"/>
</dbReference>
<keyword evidence="1" id="KW-0961">Cell wall biogenesis/degradation</keyword>
<dbReference type="GO" id="GO:0016855">
    <property type="term" value="F:racemase and epimerase activity, acting on amino acids and derivatives"/>
    <property type="evidence" value="ECO:0007669"/>
    <property type="project" value="UniProtKB-UniRule"/>
</dbReference>
<gene>
    <name evidence="1" type="primary">murL</name>
    <name evidence="4" type="ORF">A2756_00135</name>
</gene>
<dbReference type="InterPro" id="IPR058740">
    <property type="entry name" value="MurL_N"/>
</dbReference>
<name>A0A1G2G572_9BACT</name>
<comment type="caution">
    <text evidence="4">The sequence shown here is derived from an EMBL/GenBank/DDBJ whole genome shotgun (WGS) entry which is preliminary data.</text>
</comment>
<evidence type="ECO:0000259" key="2">
    <source>
        <dbReference type="Pfam" id="PF26298"/>
    </source>
</evidence>
<feature type="domain" description="MurL C-terminal" evidence="2">
    <location>
        <begin position="309"/>
        <end position="420"/>
    </location>
</feature>
<dbReference type="HAMAP" id="MF_02209">
    <property type="entry name" value="MurL"/>
    <property type="match status" value="1"/>
</dbReference>
<keyword evidence="1" id="KW-0573">Peptidoglycan synthesis</keyword>
<comment type="similarity">
    <text evidence="1">Belongs to the MurL family.</text>
</comment>
<dbReference type="EC" id="5.1.1.23" evidence="1"/>
<dbReference type="Pfam" id="PF26299">
    <property type="entry name" value="MurL_N"/>
    <property type="match status" value="1"/>
</dbReference>
<evidence type="ECO:0000259" key="3">
    <source>
        <dbReference type="Pfam" id="PF26299"/>
    </source>
</evidence>
<sequence>MVFMRGSKTVFIYKDWRHDPKRGVISFSYQMQCGKETLDFTDTLTYQTKSLAHPPAELIERICNALHIALGISYWKLYAPKKIVLENRMLSRAEADFWNTVYTKGLGEFFYKNRIDFRRLVIFPYDASATIPKPVRCKTPDRSLLLIGGGKDSLVSAEALKKNKKRFTPFLLNDSRVQNDTLRIMKETPILIRHQLDPKLFSLNTHADTFNGHIPISLIYALTGTLAAALYGYRYVIASNEASADYGNIRWRGTTINHQWSKTLEFERMFQAYAKTHLSADITYFSLLRQLTEIEITKLFSQHKKYFAVFSSCNRNFKIRDSLHSKRWCGACPKCAFVFSMLAAFLPKKEVIKIFGKNLFADRELLPTYEELLGIRGFKPFECVGTPEEMAYAFLCIHERGEFGDAPAIRLFEKKVLHKIKDKIKLKRQALRILRTHAIPKTFLSATKHL</sequence>
<dbReference type="Pfam" id="PF26298">
    <property type="entry name" value="MurL_epimerase_C"/>
    <property type="match status" value="1"/>
</dbReference>